<dbReference type="KEGG" id="lyj:FKV23_05050"/>
<dbReference type="Proteomes" id="UP000317199">
    <property type="component" value="Chromosome"/>
</dbReference>
<sequence length="78" mass="8019">MEACAMTAIDWVLLAIVAISALLGLMRGFVGVLLSLLSWVFAGAAAYWFGGDAAAMMSDTSTRAPAISLVVTCCASES</sequence>
<comment type="subcellular location">
    <subcellularLocation>
        <location evidence="1">Membrane</location>
        <topology evidence="1">Multi-pass membrane protein</topology>
    </subcellularLocation>
</comment>
<dbReference type="InterPro" id="IPR003825">
    <property type="entry name" value="Colicin-V_CvpA"/>
</dbReference>
<organism evidence="6 7">
    <name type="scientific">Marilutibacter alkalisoli</name>
    <dbReference type="NCBI Taxonomy" id="2591633"/>
    <lineage>
        <taxon>Bacteria</taxon>
        <taxon>Pseudomonadati</taxon>
        <taxon>Pseudomonadota</taxon>
        <taxon>Gammaproteobacteria</taxon>
        <taxon>Lysobacterales</taxon>
        <taxon>Lysobacteraceae</taxon>
        <taxon>Marilutibacter</taxon>
    </lineage>
</organism>
<dbReference type="GO" id="GO:0016020">
    <property type="term" value="C:membrane"/>
    <property type="evidence" value="ECO:0007669"/>
    <property type="project" value="UniProtKB-SubCell"/>
</dbReference>
<evidence type="ECO:0000313" key="6">
    <source>
        <dbReference type="EMBL" id="QDH69527.1"/>
    </source>
</evidence>
<dbReference type="PANTHER" id="PTHR36926">
    <property type="entry name" value="COLICIN V PRODUCTION PROTEIN"/>
    <property type="match status" value="1"/>
</dbReference>
<evidence type="ECO:0000256" key="4">
    <source>
        <dbReference type="ARBA" id="ARBA00023136"/>
    </source>
</evidence>
<gene>
    <name evidence="6" type="ORF">FKV23_05050</name>
</gene>
<evidence type="ECO:0000256" key="3">
    <source>
        <dbReference type="ARBA" id="ARBA00022989"/>
    </source>
</evidence>
<evidence type="ECO:0000313" key="7">
    <source>
        <dbReference type="Proteomes" id="UP000317199"/>
    </source>
</evidence>
<accession>A0A514BQ88</accession>
<feature type="transmembrane region" description="Helical" evidence="5">
    <location>
        <begin position="6"/>
        <end position="25"/>
    </location>
</feature>
<proteinExistence type="predicted"/>
<name>A0A514BQ88_9GAMM</name>
<dbReference type="EMBL" id="CP041242">
    <property type="protein sequence ID" value="QDH69527.1"/>
    <property type="molecule type" value="Genomic_DNA"/>
</dbReference>
<keyword evidence="3 5" id="KW-1133">Transmembrane helix</keyword>
<evidence type="ECO:0008006" key="8">
    <source>
        <dbReference type="Google" id="ProtNLM"/>
    </source>
</evidence>
<reference evidence="6 7" key="1">
    <citation type="submission" date="2019-06" db="EMBL/GenBank/DDBJ databases">
        <title>Lysobacter alkalisoli sp. nov. isolated from saline-alkali soil.</title>
        <authorList>
            <person name="Sun J.-Q."/>
            <person name="Xu L."/>
        </authorList>
    </citation>
    <scope>NUCLEOTIDE SEQUENCE [LARGE SCALE GENOMIC DNA]</scope>
    <source>
        <strain evidence="6 7">SJ-36</strain>
    </source>
</reference>
<evidence type="ECO:0000256" key="1">
    <source>
        <dbReference type="ARBA" id="ARBA00004141"/>
    </source>
</evidence>
<evidence type="ECO:0000256" key="2">
    <source>
        <dbReference type="ARBA" id="ARBA00022692"/>
    </source>
</evidence>
<dbReference type="AlphaFoldDB" id="A0A514BQ88"/>
<keyword evidence="7" id="KW-1185">Reference proteome</keyword>
<keyword evidence="4 5" id="KW-0472">Membrane</keyword>
<keyword evidence="2 5" id="KW-0812">Transmembrane</keyword>
<dbReference type="GO" id="GO:0009403">
    <property type="term" value="P:toxin biosynthetic process"/>
    <property type="evidence" value="ECO:0007669"/>
    <property type="project" value="InterPro"/>
</dbReference>
<dbReference type="Pfam" id="PF02674">
    <property type="entry name" value="Colicin_V"/>
    <property type="match status" value="1"/>
</dbReference>
<evidence type="ECO:0000256" key="5">
    <source>
        <dbReference type="SAM" id="Phobius"/>
    </source>
</evidence>
<protein>
    <recommendedName>
        <fullName evidence="8">CvpA family protein</fullName>
    </recommendedName>
</protein>
<feature type="transmembrane region" description="Helical" evidence="5">
    <location>
        <begin position="32"/>
        <end position="50"/>
    </location>
</feature>
<dbReference type="InterPro" id="IPR052719">
    <property type="entry name" value="CvpA-like"/>
</dbReference>
<dbReference type="PANTHER" id="PTHR36926:SF1">
    <property type="entry name" value="COLICIN V PRODUCTION PROTEIN"/>
    <property type="match status" value="1"/>
</dbReference>